<reference evidence="1 2" key="1">
    <citation type="submission" date="2017-05" db="EMBL/GenBank/DDBJ databases">
        <title>Lactobacillus nurukis nov., sp. nov., isolated from nuruk.</title>
        <authorList>
            <person name="Kim S.-J."/>
        </authorList>
    </citation>
    <scope>NUCLEOTIDE SEQUENCE [LARGE SCALE GENOMIC DNA]</scope>
    <source>
        <strain evidence="1 2">SYF10-1a</strain>
    </source>
</reference>
<gene>
    <name evidence="1" type="ORF">CBP76_05075</name>
</gene>
<dbReference type="AlphaFoldDB" id="A0A2N7AV15"/>
<dbReference type="Proteomes" id="UP000235649">
    <property type="component" value="Unassembled WGS sequence"/>
</dbReference>
<dbReference type="EMBL" id="NIPR01000011">
    <property type="protein sequence ID" value="PMD71485.1"/>
    <property type="molecule type" value="Genomic_DNA"/>
</dbReference>
<name>A0A2N7AV15_9LACO</name>
<keyword evidence="2" id="KW-1185">Reference proteome</keyword>
<dbReference type="RefSeq" id="WP_102195860.1">
    <property type="nucleotide sequence ID" value="NZ_NIPR01000011.1"/>
</dbReference>
<sequence>MSKTIEISEALDIINTYVKDNVQQDFHESHEEWLGSYLFKFKNAYIQFKLSLDDDEEREASIKISDSNSFKQIETSKFKDVSLDVFESTKEAEK</sequence>
<proteinExistence type="predicted"/>
<protein>
    <submittedName>
        <fullName evidence="1">Uncharacterized protein</fullName>
    </submittedName>
</protein>
<evidence type="ECO:0000313" key="1">
    <source>
        <dbReference type="EMBL" id="PMD71485.1"/>
    </source>
</evidence>
<comment type="caution">
    <text evidence="1">The sequence shown here is derived from an EMBL/GenBank/DDBJ whole genome shotgun (WGS) entry which is preliminary data.</text>
</comment>
<evidence type="ECO:0000313" key="2">
    <source>
        <dbReference type="Proteomes" id="UP000235649"/>
    </source>
</evidence>
<organism evidence="1 2">
    <name type="scientific">Companilactobacillus nuruki</name>
    <dbReference type="NCBI Taxonomy" id="1993540"/>
    <lineage>
        <taxon>Bacteria</taxon>
        <taxon>Bacillati</taxon>
        <taxon>Bacillota</taxon>
        <taxon>Bacilli</taxon>
        <taxon>Lactobacillales</taxon>
        <taxon>Lactobacillaceae</taxon>
        <taxon>Companilactobacillus</taxon>
    </lineage>
</organism>
<accession>A0A2N7AV15</accession>